<feature type="chain" id="PRO_5042146143" evidence="1">
    <location>
        <begin position="20"/>
        <end position="158"/>
    </location>
</feature>
<evidence type="ECO:0000313" key="2">
    <source>
        <dbReference type="EMBL" id="KAJ7679775.1"/>
    </source>
</evidence>
<reference evidence="2" key="1">
    <citation type="submission" date="2023-03" db="EMBL/GenBank/DDBJ databases">
        <title>Massive genome expansion in bonnet fungi (Mycena s.s.) driven by repeated elements and novel gene families across ecological guilds.</title>
        <authorList>
            <consortium name="Lawrence Berkeley National Laboratory"/>
            <person name="Harder C.B."/>
            <person name="Miyauchi S."/>
            <person name="Viragh M."/>
            <person name="Kuo A."/>
            <person name="Thoen E."/>
            <person name="Andreopoulos B."/>
            <person name="Lu D."/>
            <person name="Skrede I."/>
            <person name="Drula E."/>
            <person name="Henrissat B."/>
            <person name="Morin E."/>
            <person name="Kohler A."/>
            <person name="Barry K."/>
            <person name="LaButti K."/>
            <person name="Morin E."/>
            <person name="Salamov A."/>
            <person name="Lipzen A."/>
            <person name="Mereny Z."/>
            <person name="Hegedus B."/>
            <person name="Baldrian P."/>
            <person name="Stursova M."/>
            <person name="Weitz H."/>
            <person name="Taylor A."/>
            <person name="Grigoriev I.V."/>
            <person name="Nagy L.G."/>
            <person name="Martin F."/>
            <person name="Kauserud H."/>
        </authorList>
    </citation>
    <scope>NUCLEOTIDE SEQUENCE</scope>
    <source>
        <strain evidence="2">CBHHK067</strain>
    </source>
</reference>
<sequence length="158" mass="17175">MLNLKLVFLLPSVLGSVVAAAQHVWTNVLPLVVPTTGNIAVVQNMAGDTCLFYQCPEVHSGNKVLYTMVNAAGGSGAWLRVGFWSAEAPTAVTEGYYVVGHLEKGDREKSATGTPRTQRNTVAATTWGLDNKREMDTHLSEDVLMRNMQLQRSENING</sequence>
<dbReference type="Proteomes" id="UP001221757">
    <property type="component" value="Unassembled WGS sequence"/>
</dbReference>
<organism evidence="2 3">
    <name type="scientific">Mycena rosella</name>
    <name type="common">Pink bonnet</name>
    <name type="synonym">Agaricus rosellus</name>
    <dbReference type="NCBI Taxonomy" id="1033263"/>
    <lineage>
        <taxon>Eukaryota</taxon>
        <taxon>Fungi</taxon>
        <taxon>Dikarya</taxon>
        <taxon>Basidiomycota</taxon>
        <taxon>Agaricomycotina</taxon>
        <taxon>Agaricomycetes</taxon>
        <taxon>Agaricomycetidae</taxon>
        <taxon>Agaricales</taxon>
        <taxon>Marasmiineae</taxon>
        <taxon>Mycenaceae</taxon>
        <taxon>Mycena</taxon>
    </lineage>
</organism>
<gene>
    <name evidence="2" type="ORF">B0H17DRAFT_1139049</name>
</gene>
<dbReference type="EMBL" id="JARKIE010000128">
    <property type="protein sequence ID" value="KAJ7679775.1"/>
    <property type="molecule type" value="Genomic_DNA"/>
</dbReference>
<proteinExistence type="predicted"/>
<name>A0AAD7D6M9_MYCRO</name>
<accession>A0AAD7D6M9</accession>
<keyword evidence="3" id="KW-1185">Reference proteome</keyword>
<dbReference type="AlphaFoldDB" id="A0AAD7D6M9"/>
<protein>
    <submittedName>
        <fullName evidence="2">Uncharacterized protein</fullName>
    </submittedName>
</protein>
<evidence type="ECO:0000313" key="3">
    <source>
        <dbReference type="Proteomes" id="UP001221757"/>
    </source>
</evidence>
<keyword evidence="1" id="KW-0732">Signal</keyword>
<feature type="signal peptide" evidence="1">
    <location>
        <begin position="1"/>
        <end position="19"/>
    </location>
</feature>
<comment type="caution">
    <text evidence="2">The sequence shown here is derived from an EMBL/GenBank/DDBJ whole genome shotgun (WGS) entry which is preliminary data.</text>
</comment>
<evidence type="ECO:0000256" key="1">
    <source>
        <dbReference type="SAM" id="SignalP"/>
    </source>
</evidence>